<evidence type="ECO:0000313" key="7">
    <source>
        <dbReference type="Proteomes" id="UP000614200"/>
    </source>
</evidence>
<reference evidence="6 7" key="1">
    <citation type="submission" date="2020-11" db="EMBL/GenBank/DDBJ databases">
        <title>Fusibacter basophilias sp. nov.</title>
        <authorList>
            <person name="Qiu D."/>
        </authorList>
    </citation>
    <scope>NUCLEOTIDE SEQUENCE [LARGE SCALE GENOMIC DNA]</scope>
    <source>
        <strain evidence="6 7">Q10-2</strain>
    </source>
</reference>
<dbReference type="Pfam" id="PF13005">
    <property type="entry name" value="zf-IS66"/>
    <property type="match status" value="1"/>
</dbReference>
<comment type="caution">
    <text evidence="6">The sequence shown here is derived from an EMBL/GenBank/DDBJ whole genome shotgun (WGS) entry which is preliminary data.</text>
</comment>
<protein>
    <submittedName>
        <fullName evidence="6">IS66 family transposase</fullName>
    </submittedName>
</protein>
<organism evidence="6 7">
    <name type="scientific">Fusibacter ferrireducens</name>
    <dbReference type="NCBI Taxonomy" id="2785058"/>
    <lineage>
        <taxon>Bacteria</taxon>
        <taxon>Bacillati</taxon>
        <taxon>Bacillota</taxon>
        <taxon>Clostridia</taxon>
        <taxon>Eubacteriales</taxon>
        <taxon>Eubacteriales Family XII. Incertae Sedis</taxon>
        <taxon>Fusibacter</taxon>
    </lineage>
</organism>
<dbReference type="Proteomes" id="UP000614200">
    <property type="component" value="Unassembled WGS sequence"/>
</dbReference>
<evidence type="ECO:0000259" key="4">
    <source>
        <dbReference type="Pfam" id="PF13007"/>
    </source>
</evidence>
<evidence type="ECO:0000259" key="3">
    <source>
        <dbReference type="Pfam" id="PF13005"/>
    </source>
</evidence>
<keyword evidence="7" id="KW-1185">Reference proteome</keyword>
<evidence type="ECO:0000313" key="6">
    <source>
        <dbReference type="EMBL" id="MBF4696108.1"/>
    </source>
</evidence>
<dbReference type="Pfam" id="PF13007">
    <property type="entry name" value="LZ_Tnp_IS66"/>
    <property type="match status" value="1"/>
</dbReference>
<evidence type="ECO:0000256" key="1">
    <source>
        <dbReference type="SAM" id="Coils"/>
    </source>
</evidence>
<feature type="domain" description="Transposase TnpC homeodomain" evidence="4">
    <location>
        <begin position="42"/>
        <end position="112"/>
    </location>
</feature>
<sequence>MKNIEKTTVPQLKNDQNAIEALQNKCAQLEQEKEELAAKVAWYEEQIRKGAAQKYGASSEKTPAEQLSMFNEAEKGQRANLDEPNLEEITYKRSKSKNKTNEAWDDLPVEVIEYYLPDSEKNCPVCDEPLHPMKKEIRKELKIVPAKISVVHHIRYVYACRSCEKNEETTPIVRAKMPNPIIKGSFASPSLIAFIMNRKYNESLPLYRQEQQFMNFGLDISRQNLSNWTIKGADFLKIIYSRLHEHLLDERFIHADETTVQVLDEKGKSATSKSYMWLYATGKYSRPIFLYEYQASRSGKHPKAFLKGFKGHIQTDGFAGYNDVDDVSIMGCFAHARRGFVDALKALPIDADTSKSIAMEGREYCNKLFLIERQFVDLTASERYLKRLELSKPVLDAFLAWLEEYKPKVLPKSNLGKAINYCLNQWSKLITFLENGEIELSNNRAERAIKPFVIGRKNWLFSKTPHGAQSSAIIYSVIETAKASHLNPFYYLEYLFETLPNIDINDPIKVDQLLPWSDQLPEYCRIPKKD</sequence>
<dbReference type="InterPro" id="IPR052344">
    <property type="entry name" value="Transposase-related"/>
</dbReference>
<accession>A0ABS0A0X9</accession>
<dbReference type="InterPro" id="IPR004291">
    <property type="entry name" value="Transposase_IS66_central"/>
</dbReference>
<dbReference type="RefSeq" id="WP_194704343.1">
    <property type="nucleotide sequence ID" value="NZ_JADKNH010000041.1"/>
</dbReference>
<dbReference type="PANTHER" id="PTHR33678:SF1">
    <property type="entry name" value="BLL1576 PROTEIN"/>
    <property type="match status" value="1"/>
</dbReference>
<feature type="domain" description="Transposase IS66 C-terminal" evidence="5">
    <location>
        <begin position="476"/>
        <end position="516"/>
    </location>
</feature>
<feature type="domain" description="Transposase IS66 zinc-finger binding" evidence="3">
    <location>
        <begin position="120"/>
        <end position="164"/>
    </location>
</feature>
<evidence type="ECO:0000259" key="5">
    <source>
        <dbReference type="Pfam" id="PF13817"/>
    </source>
</evidence>
<feature type="domain" description="Transposase IS66 central" evidence="2">
    <location>
        <begin position="185"/>
        <end position="469"/>
    </location>
</feature>
<dbReference type="InterPro" id="IPR024474">
    <property type="entry name" value="Znf_dom_IS66"/>
</dbReference>
<feature type="coiled-coil region" evidence="1">
    <location>
        <begin position="12"/>
        <end position="46"/>
    </location>
</feature>
<keyword evidence="1" id="KW-0175">Coiled coil</keyword>
<dbReference type="NCBIfam" id="NF033517">
    <property type="entry name" value="transpos_IS66"/>
    <property type="match status" value="1"/>
</dbReference>
<proteinExistence type="predicted"/>
<evidence type="ECO:0000259" key="2">
    <source>
        <dbReference type="Pfam" id="PF03050"/>
    </source>
</evidence>
<dbReference type="InterPro" id="IPR024463">
    <property type="entry name" value="Transposase_TnpC_homeodom"/>
</dbReference>
<dbReference type="EMBL" id="JADKNH010000041">
    <property type="protein sequence ID" value="MBF4696108.1"/>
    <property type="molecule type" value="Genomic_DNA"/>
</dbReference>
<gene>
    <name evidence="6" type="ORF">ISU02_23665</name>
</gene>
<name>A0ABS0A0X9_9FIRM</name>
<dbReference type="PANTHER" id="PTHR33678">
    <property type="entry name" value="BLL1576 PROTEIN"/>
    <property type="match status" value="1"/>
</dbReference>
<dbReference type="Pfam" id="PF13817">
    <property type="entry name" value="DDE_Tnp_IS66_C"/>
    <property type="match status" value="1"/>
</dbReference>
<dbReference type="Pfam" id="PF03050">
    <property type="entry name" value="DDE_Tnp_IS66"/>
    <property type="match status" value="1"/>
</dbReference>
<dbReference type="InterPro" id="IPR039552">
    <property type="entry name" value="IS66_C"/>
</dbReference>